<organism evidence="17 18">
    <name type="scientific">Posidoniimonas polymericola</name>
    <dbReference type="NCBI Taxonomy" id="2528002"/>
    <lineage>
        <taxon>Bacteria</taxon>
        <taxon>Pseudomonadati</taxon>
        <taxon>Planctomycetota</taxon>
        <taxon>Planctomycetia</taxon>
        <taxon>Pirellulales</taxon>
        <taxon>Lacipirellulaceae</taxon>
        <taxon>Posidoniimonas</taxon>
    </lineage>
</organism>
<dbReference type="PROSITE" id="PS51711">
    <property type="entry name" value="G_FEOB"/>
    <property type="match status" value="1"/>
</dbReference>
<keyword evidence="8 15" id="KW-0408">Iron</keyword>
<evidence type="ECO:0000256" key="2">
    <source>
        <dbReference type="ARBA" id="ARBA00022448"/>
    </source>
</evidence>
<dbReference type="InterPro" id="IPR011642">
    <property type="entry name" value="Gate_dom"/>
</dbReference>
<feature type="transmembrane region" description="Helical" evidence="15">
    <location>
        <begin position="599"/>
        <end position="618"/>
    </location>
</feature>
<reference evidence="17 18" key="1">
    <citation type="submission" date="2019-02" db="EMBL/GenBank/DDBJ databases">
        <title>Deep-cultivation of Planctomycetes and their phenomic and genomic characterization uncovers novel biology.</title>
        <authorList>
            <person name="Wiegand S."/>
            <person name="Jogler M."/>
            <person name="Boedeker C."/>
            <person name="Pinto D."/>
            <person name="Vollmers J."/>
            <person name="Rivas-Marin E."/>
            <person name="Kohn T."/>
            <person name="Peeters S.H."/>
            <person name="Heuer A."/>
            <person name="Rast P."/>
            <person name="Oberbeckmann S."/>
            <person name="Bunk B."/>
            <person name="Jeske O."/>
            <person name="Meyerdierks A."/>
            <person name="Storesund J.E."/>
            <person name="Kallscheuer N."/>
            <person name="Luecker S."/>
            <person name="Lage O.M."/>
            <person name="Pohl T."/>
            <person name="Merkel B.J."/>
            <person name="Hornburger P."/>
            <person name="Mueller R.-W."/>
            <person name="Bruemmer F."/>
            <person name="Labrenz M."/>
            <person name="Spormann A.M."/>
            <person name="Op Den Camp H."/>
            <person name="Overmann J."/>
            <person name="Amann R."/>
            <person name="Jetten M.S.M."/>
            <person name="Mascher T."/>
            <person name="Medema M.H."/>
            <person name="Devos D.P."/>
            <person name="Kaster A.-K."/>
            <person name="Ovreas L."/>
            <person name="Rohde M."/>
            <person name="Galperin M.Y."/>
            <person name="Jogler C."/>
        </authorList>
    </citation>
    <scope>NUCLEOTIDE SEQUENCE [LARGE SCALE GENOMIC DNA]</scope>
    <source>
        <strain evidence="17 18">Pla123a</strain>
    </source>
</reference>
<evidence type="ECO:0000313" key="18">
    <source>
        <dbReference type="Proteomes" id="UP000318478"/>
    </source>
</evidence>
<feature type="binding site" evidence="14">
    <location>
        <position position="44"/>
    </location>
    <ligand>
        <name>Mg(2+)</name>
        <dbReference type="ChEBI" id="CHEBI:18420"/>
        <label>2</label>
    </ligand>
</feature>
<feature type="binding site" evidence="13">
    <location>
        <begin position="76"/>
        <end position="79"/>
    </location>
    <ligand>
        <name>GTP</name>
        <dbReference type="ChEBI" id="CHEBI:37565"/>
        <label>1</label>
    </ligand>
</feature>
<feature type="transmembrane region" description="Helical" evidence="15">
    <location>
        <begin position="247"/>
        <end position="268"/>
    </location>
</feature>
<comment type="caution">
    <text evidence="17">The sequence shown here is derived from an EMBL/GenBank/DDBJ whole genome shotgun (WGS) entry which is preliminary data.</text>
</comment>
<dbReference type="Proteomes" id="UP000318478">
    <property type="component" value="Unassembled WGS sequence"/>
</dbReference>
<feature type="binding site" evidence="13">
    <location>
        <begin position="55"/>
        <end position="59"/>
    </location>
    <ligand>
        <name>GTP</name>
        <dbReference type="ChEBI" id="CHEBI:37565"/>
        <label>1</label>
    </ligand>
</feature>
<dbReference type="InterPro" id="IPR011640">
    <property type="entry name" value="Fe2_transport_prot_B_C"/>
</dbReference>
<feature type="domain" description="FeoB-type G" evidence="16">
    <location>
        <begin position="23"/>
        <end position="190"/>
    </location>
</feature>
<keyword evidence="14" id="KW-0460">Magnesium</keyword>
<dbReference type="Pfam" id="PF02421">
    <property type="entry name" value="FeoB_N"/>
    <property type="match status" value="1"/>
</dbReference>
<dbReference type="GO" id="GO:0005886">
    <property type="term" value="C:plasma membrane"/>
    <property type="evidence" value="ECO:0007669"/>
    <property type="project" value="UniProtKB-SubCell"/>
</dbReference>
<dbReference type="NCBIfam" id="TIGR00437">
    <property type="entry name" value="feoB"/>
    <property type="match status" value="1"/>
</dbReference>
<evidence type="ECO:0000256" key="14">
    <source>
        <dbReference type="PIRSR" id="PIRSR603373-2"/>
    </source>
</evidence>
<evidence type="ECO:0000256" key="4">
    <source>
        <dbReference type="ARBA" id="ARBA00022496"/>
    </source>
</evidence>
<dbReference type="CDD" id="cd01879">
    <property type="entry name" value="FeoB"/>
    <property type="match status" value="1"/>
</dbReference>
<dbReference type="InterPro" id="IPR050860">
    <property type="entry name" value="FeoB_GTPase"/>
</dbReference>
<evidence type="ECO:0000256" key="3">
    <source>
        <dbReference type="ARBA" id="ARBA00022475"/>
    </source>
</evidence>
<evidence type="ECO:0000256" key="6">
    <source>
        <dbReference type="ARBA" id="ARBA00022741"/>
    </source>
</evidence>
<evidence type="ECO:0000256" key="1">
    <source>
        <dbReference type="ARBA" id="ARBA00004651"/>
    </source>
</evidence>
<feature type="transmembrane region" description="Helical" evidence="15">
    <location>
        <begin position="381"/>
        <end position="408"/>
    </location>
</feature>
<name>A0A5C5YHA9_9BACT</name>
<feature type="transmembrane region" description="Helical" evidence="15">
    <location>
        <begin position="474"/>
        <end position="493"/>
    </location>
</feature>
<accession>A0A5C5YHA9</accession>
<dbReference type="AlphaFoldDB" id="A0A5C5YHA9"/>
<dbReference type="OrthoDB" id="9809127at2"/>
<evidence type="ECO:0000256" key="11">
    <source>
        <dbReference type="ARBA" id="ARBA00023136"/>
    </source>
</evidence>
<dbReference type="GO" id="GO:0005525">
    <property type="term" value="F:GTP binding"/>
    <property type="evidence" value="ECO:0007669"/>
    <property type="project" value="UniProtKB-KW"/>
</dbReference>
<evidence type="ECO:0000259" key="16">
    <source>
        <dbReference type="PROSITE" id="PS51711"/>
    </source>
</evidence>
<keyword evidence="9" id="KW-0406">Ion transport</keyword>
<keyword evidence="7 15" id="KW-1133">Transmembrane helix</keyword>
<evidence type="ECO:0000256" key="15">
    <source>
        <dbReference type="RuleBase" id="RU362098"/>
    </source>
</evidence>
<comment type="similarity">
    <text evidence="15">Belongs to the TRAFAC class TrmE-Era-EngA-EngB-Septin-like GTPase superfamily. FeoB GTPase (TC 9.A.8) family.</text>
</comment>
<evidence type="ECO:0000256" key="12">
    <source>
        <dbReference type="NCBIfam" id="TIGR00437"/>
    </source>
</evidence>
<keyword evidence="4 15" id="KW-0410">Iron transport</keyword>
<proteinExistence type="inferred from homology"/>
<evidence type="ECO:0000256" key="13">
    <source>
        <dbReference type="PIRSR" id="PIRSR603373-1"/>
    </source>
</evidence>
<evidence type="ECO:0000313" key="17">
    <source>
        <dbReference type="EMBL" id="TWT74473.1"/>
    </source>
</evidence>
<dbReference type="GO" id="GO:0015093">
    <property type="term" value="F:ferrous iron transmembrane transporter activity"/>
    <property type="evidence" value="ECO:0007669"/>
    <property type="project" value="UniProtKB-UniRule"/>
</dbReference>
<dbReference type="InterPro" id="IPR003373">
    <property type="entry name" value="Fe2_transport_prot-B"/>
</dbReference>
<comment type="function">
    <text evidence="15">Probable transporter of a GTP-driven Fe(2+) uptake system.</text>
</comment>
<feature type="binding site" evidence="13">
    <location>
        <begin position="141"/>
        <end position="144"/>
    </location>
    <ligand>
        <name>GTP</name>
        <dbReference type="ChEBI" id="CHEBI:37565"/>
        <label>1</label>
    </ligand>
</feature>
<evidence type="ECO:0000256" key="9">
    <source>
        <dbReference type="ARBA" id="ARBA00023065"/>
    </source>
</evidence>
<evidence type="ECO:0000256" key="5">
    <source>
        <dbReference type="ARBA" id="ARBA00022692"/>
    </source>
</evidence>
<feature type="binding site" evidence="13">
    <location>
        <begin position="30"/>
        <end position="37"/>
    </location>
    <ligand>
        <name>GTP</name>
        <dbReference type="ChEBI" id="CHEBI:37565"/>
        <label>1</label>
    </ligand>
</feature>
<comment type="subcellular location">
    <subcellularLocation>
        <location evidence="15">Cell inner membrane</location>
        <topology evidence="15">Multi-pass membrane protein</topology>
    </subcellularLocation>
    <subcellularLocation>
        <location evidence="1">Cell membrane</location>
        <topology evidence="1">Multi-pass membrane protein</topology>
    </subcellularLocation>
</comment>
<feature type="binding site" evidence="14">
    <location>
        <position position="45"/>
    </location>
    <ligand>
        <name>Mg(2+)</name>
        <dbReference type="ChEBI" id="CHEBI:18420"/>
        <label>2</label>
    </ligand>
</feature>
<dbReference type="PANTHER" id="PTHR43185:SF1">
    <property type="entry name" value="FE(2+) TRANSPORTER FEOB"/>
    <property type="match status" value="1"/>
</dbReference>
<dbReference type="GO" id="GO:0046872">
    <property type="term" value="F:metal ion binding"/>
    <property type="evidence" value="ECO:0007669"/>
    <property type="project" value="UniProtKB-KW"/>
</dbReference>
<dbReference type="InterPro" id="IPR006073">
    <property type="entry name" value="GTP-bd"/>
</dbReference>
<feature type="transmembrane region" description="Helical" evidence="15">
    <location>
        <begin position="414"/>
        <end position="436"/>
    </location>
</feature>
<keyword evidence="11 15" id="KW-0472">Membrane</keyword>
<comment type="caution">
    <text evidence="15">Lacks conserved residue(s) required for the propagation of feature annotation.</text>
</comment>
<feature type="binding site" evidence="14">
    <location>
        <position position="41"/>
    </location>
    <ligand>
        <name>Mg(2+)</name>
        <dbReference type="ChEBI" id="CHEBI:18420"/>
        <label>2</label>
    </ligand>
</feature>
<keyword evidence="6 13" id="KW-0547">Nucleotide-binding</keyword>
<dbReference type="PANTHER" id="PTHR43185">
    <property type="entry name" value="FERROUS IRON TRANSPORT PROTEIN B"/>
    <property type="match status" value="1"/>
</dbReference>
<dbReference type="InterPro" id="IPR030389">
    <property type="entry name" value="G_FEOB_dom"/>
</dbReference>
<dbReference type="Gene3D" id="3.40.50.300">
    <property type="entry name" value="P-loop containing nucleotide triphosphate hydrolases"/>
    <property type="match status" value="1"/>
</dbReference>
<keyword evidence="2 15" id="KW-0813">Transport</keyword>
<dbReference type="PRINTS" id="PR00326">
    <property type="entry name" value="GTP1OBG"/>
</dbReference>
<dbReference type="EMBL" id="SJPO01000008">
    <property type="protein sequence ID" value="TWT74473.1"/>
    <property type="molecule type" value="Genomic_DNA"/>
</dbReference>
<evidence type="ECO:0000256" key="10">
    <source>
        <dbReference type="ARBA" id="ARBA00023134"/>
    </source>
</evidence>
<keyword evidence="5 15" id="KW-0812">Transmembrane</keyword>
<gene>
    <name evidence="17" type="primary">feoB</name>
    <name evidence="17" type="ORF">Pla123a_32960</name>
</gene>
<evidence type="ECO:0000256" key="8">
    <source>
        <dbReference type="ARBA" id="ARBA00023004"/>
    </source>
</evidence>
<dbReference type="InterPro" id="IPR027417">
    <property type="entry name" value="P-loop_NTPase"/>
</dbReference>
<keyword evidence="14" id="KW-0479">Metal-binding</keyword>
<dbReference type="SUPFAM" id="SSF52540">
    <property type="entry name" value="P-loop containing nucleoside triphosphate hydrolases"/>
    <property type="match status" value="1"/>
</dbReference>
<dbReference type="Pfam" id="PF07670">
    <property type="entry name" value="Gate"/>
    <property type="match status" value="2"/>
</dbReference>
<feature type="transmembrane region" description="Helical" evidence="15">
    <location>
        <begin position="303"/>
        <end position="327"/>
    </location>
</feature>
<keyword evidence="18" id="KW-1185">Reference proteome</keyword>
<protein>
    <recommendedName>
        <fullName evidence="12 15">Ferrous iron transport protein B</fullName>
    </recommendedName>
</protein>
<keyword evidence="10 13" id="KW-0342">GTP-binding</keyword>
<dbReference type="RefSeq" id="WP_146588867.1">
    <property type="nucleotide sequence ID" value="NZ_SJPO01000008.1"/>
</dbReference>
<keyword evidence="3" id="KW-1003">Cell membrane</keyword>
<feature type="transmembrane region" description="Helical" evidence="15">
    <location>
        <begin position="638"/>
        <end position="657"/>
    </location>
</feature>
<dbReference type="Pfam" id="PF07664">
    <property type="entry name" value="FeoB_C"/>
    <property type="match status" value="1"/>
</dbReference>
<evidence type="ECO:0000256" key="7">
    <source>
        <dbReference type="ARBA" id="ARBA00022989"/>
    </source>
</evidence>
<sequence>MSGPDLPQLNIVDGPGVDSRAGASTVAVIGNPNAGKTSLFNRLTGLRARTANFSGTTVEHRVGALRLPNRSAVLLDLPGLYTLEASTLDEQVARDALVGALPDQTVPDAVLLVVDSTNLSRNLFLAAEVLGLGIPTIVALNMSDLADRQGLQIELDSLREELGCPVVAVSAKTGSGLDELRGGLDSLLGRLEPPTFDPAKACGSCSDCPYADRFDWAESVGARALRGGIEAPSRVTEALDSVLTHRVFGLGVFGLVMLTTFMLIFKLATVPMDLIDGWFALAGGTLAQWLPPGDLNSLITDGVIGGVGGVLVFLPQIAILFFVLALLEGTGYMARAAFVMDRLMSRVGLPGKAFVPMLSAHACAIPAIMSTRVIEDRRDRLVTILVLPLMTCSARVPVYAMVVALLFGDSPLQASVLFAASYSLGIVAAFVMAWCFKATLLPGEARPLVIELPNYRLPSLRDALLQTASRCWSFVRNAGTVILLITIGMWALATYPKTGLTDLPAVEQQRIVTLDADAAELALQQAQLEHSAAGWLGRTVQPVFAPLGFDWKMSVGVVSSFAAREVIVSTLSVLYGLGDEPEDGDSLIGAMRRSHRADGSPVFTTATCLSLLVFYVLAMQCLPTQAITARETGSWKWAALQLGYMSVLAYVAALATYQTAAALTVG</sequence>